<dbReference type="PROSITE" id="PS50211">
    <property type="entry name" value="DENN"/>
    <property type="match status" value="1"/>
</dbReference>
<dbReference type="InterPro" id="IPR043153">
    <property type="entry name" value="DENN_C"/>
</dbReference>
<dbReference type="EMBL" id="VXIV02000533">
    <property type="protein sequence ID" value="KAF6037654.1"/>
    <property type="molecule type" value="Genomic_DNA"/>
</dbReference>
<feature type="domain" description="UDENN" evidence="2">
    <location>
        <begin position="201"/>
        <end position="646"/>
    </location>
</feature>
<dbReference type="GO" id="GO:0031410">
    <property type="term" value="C:cytoplasmic vesicle"/>
    <property type="evidence" value="ECO:0007669"/>
    <property type="project" value="TreeGrafter"/>
</dbReference>
<dbReference type="InterPro" id="IPR005112">
    <property type="entry name" value="dDENN_dom"/>
</dbReference>
<evidence type="ECO:0000259" key="2">
    <source>
        <dbReference type="PROSITE" id="PS50211"/>
    </source>
</evidence>
<gene>
    <name evidence="3" type="ORF">EB796_004016</name>
</gene>
<organism evidence="3 4">
    <name type="scientific">Bugula neritina</name>
    <name type="common">Brown bryozoan</name>
    <name type="synonym">Sertularia neritina</name>
    <dbReference type="NCBI Taxonomy" id="10212"/>
    <lineage>
        <taxon>Eukaryota</taxon>
        <taxon>Metazoa</taxon>
        <taxon>Spiralia</taxon>
        <taxon>Lophotrochozoa</taxon>
        <taxon>Bryozoa</taxon>
        <taxon>Gymnolaemata</taxon>
        <taxon>Cheilostomatida</taxon>
        <taxon>Flustrina</taxon>
        <taxon>Buguloidea</taxon>
        <taxon>Bugulidae</taxon>
        <taxon>Bugula</taxon>
    </lineage>
</organism>
<dbReference type="Gene3D" id="3.40.50.11500">
    <property type="match status" value="1"/>
</dbReference>
<dbReference type="Proteomes" id="UP000593567">
    <property type="component" value="Unassembled WGS sequence"/>
</dbReference>
<sequence length="884" mass="99209">MSSDLKLNNLVDLLLVIGSDPSSGLELLKSSRAFQSRNKSRENEAKYDSSSHSCNGNMTSSNEEKANSVGLPDEDDDLMMKLTDPEANYDAKVLQMFSAKLASYPHRGDDEQLVGYPHQLLTSCVHSQYQGSDELDEEYDEFDSASPSLYLKNKLRRQSHQALRRRGGIQTLSEEITPHEKLYRSSSLSAAGLGAGGRRLSKVARRQSYQSRRPSAAVTMLKSKAPELPLAMDQISALCNLCYPAGFRCSESSHKPSVITYVLTDVDGNRFYAVSLTFYKKYMVTALESDPDVGTLPRYKLIDPDGAVSVNTNSDDMSKCADVFIPTCVVLVTSFPYYNTLHKCLSEFYTAIQPNFTSLDEQVKQLASAVTNIPVPPPGGDLSLTFKICIRSAVQRHGISMTVNPAPHSSRPITDLNMHILFSLLHPNAVCTIVAALLQEQRVVFVSSRLSLLTLVQEILMHMIFPFRWQSMYVPVLNDSMITFLEAPGYYVMGCHSDFLSTTQLIDGLVVVDLDKGRVTPSSNDHFSPLPLKAASPFCTKIVDTEMNFDLYMAGEVRQNLSKAREEFQARVNKEISTAALAMMVHLFGDVHDYVITEQKFFDKSAFLSSQTSEDQQFYSNVLDTTMFKVFLREVISECCSDIWISKATDRQRKESARPISRTNRSIQSREHKKSLISIQYENNCKELSLPYIRNLAEFQEDSVLNLAALLEVPSSNKLRKAACLYVIGCINLQREELVEALNNFGNVWIRDSSLFPETAIVKELSRHEFPQEIIDKVDPSHQKLYTDLLLASHSKQSKHKVFGTDVKVDLDSLPTSAVDETEFYKYSERLDFAVSRDAISRLYQALTLVVTVIQVKISKFNQNGLSFSTSVGKTTRLSAETWR</sequence>
<dbReference type="GO" id="GO:0032483">
    <property type="term" value="P:regulation of Rab protein signal transduction"/>
    <property type="evidence" value="ECO:0007669"/>
    <property type="project" value="TreeGrafter"/>
</dbReference>
<dbReference type="InterPro" id="IPR057977">
    <property type="entry name" value="TPR_DENND3"/>
</dbReference>
<comment type="caution">
    <text evidence="3">The sequence shown here is derived from an EMBL/GenBank/DDBJ whole genome shotgun (WGS) entry which is preliminary data.</text>
</comment>
<dbReference type="Pfam" id="PF03456">
    <property type="entry name" value="uDENN"/>
    <property type="match status" value="1"/>
</dbReference>
<dbReference type="SMART" id="SM00799">
    <property type="entry name" value="DENN"/>
    <property type="match status" value="1"/>
</dbReference>
<dbReference type="InterPro" id="IPR037516">
    <property type="entry name" value="Tripartite_DENN"/>
</dbReference>
<dbReference type="Gene3D" id="3.30.450.200">
    <property type="match status" value="1"/>
</dbReference>
<feature type="compositionally biased region" description="Polar residues" evidence="1">
    <location>
        <begin position="50"/>
        <end position="61"/>
    </location>
</feature>
<keyword evidence="4" id="KW-1185">Reference proteome</keyword>
<name>A0A7J7KID7_BUGNE</name>
<dbReference type="OrthoDB" id="6019893at2759"/>
<reference evidence="3" key="1">
    <citation type="submission" date="2020-06" db="EMBL/GenBank/DDBJ databases">
        <title>Draft genome of Bugula neritina, a colonial animal packing powerful symbionts and potential medicines.</title>
        <authorList>
            <person name="Rayko M."/>
        </authorList>
    </citation>
    <scope>NUCLEOTIDE SEQUENCE [LARGE SCALE GENOMIC DNA]</scope>
    <source>
        <strain evidence="3">Kwan_BN1</strain>
    </source>
</reference>
<dbReference type="Pfam" id="PF03455">
    <property type="entry name" value="dDENN"/>
    <property type="match status" value="1"/>
</dbReference>
<dbReference type="InterPro" id="IPR005113">
    <property type="entry name" value="uDENN_dom"/>
</dbReference>
<evidence type="ECO:0000313" key="3">
    <source>
        <dbReference type="EMBL" id="KAF6037654.1"/>
    </source>
</evidence>
<dbReference type="InterPro" id="IPR051696">
    <property type="entry name" value="DENN_Domain_GEFs"/>
</dbReference>
<accession>A0A7J7KID7</accession>
<evidence type="ECO:0000256" key="1">
    <source>
        <dbReference type="SAM" id="MobiDB-lite"/>
    </source>
</evidence>
<dbReference type="SMART" id="SM00801">
    <property type="entry name" value="dDENN"/>
    <property type="match status" value="1"/>
</dbReference>
<dbReference type="InterPro" id="IPR001194">
    <property type="entry name" value="cDENN_dom"/>
</dbReference>
<feature type="compositionally biased region" description="Basic and acidic residues" evidence="1">
    <location>
        <begin position="39"/>
        <end position="49"/>
    </location>
</feature>
<dbReference type="Pfam" id="PF02141">
    <property type="entry name" value="DENN"/>
    <property type="match status" value="1"/>
</dbReference>
<dbReference type="PANTHER" id="PTHR12296">
    <property type="entry name" value="DENN DOMAIN-CONTAINING PROTEIN 4"/>
    <property type="match status" value="1"/>
</dbReference>
<protein>
    <recommendedName>
        <fullName evidence="2">UDENN domain-containing protein</fullName>
    </recommendedName>
</protein>
<evidence type="ECO:0000313" key="4">
    <source>
        <dbReference type="Proteomes" id="UP000593567"/>
    </source>
</evidence>
<dbReference type="PANTHER" id="PTHR12296:SF21">
    <property type="entry name" value="DENN DOMAIN-CONTAINING PROTEIN 3"/>
    <property type="match status" value="1"/>
</dbReference>
<dbReference type="GO" id="GO:0005085">
    <property type="term" value="F:guanyl-nucleotide exchange factor activity"/>
    <property type="evidence" value="ECO:0007669"/>
    <property type="project" value="UniProtKB-ARBA"/>
</dbReference>
<dbReference type="AlphaFoldDB" id="A0A7J7KID7"/>
<dbReference type="Pfam" id="PF25570">
    <property type="entry name" value="TPR_DENND3"/>
    <property type="match status" value="1"/>
</dbReference>
<proteinExistence type="predicted"/>
<feature type="region of interest" description="Disordered" evidence="1">
    <location>
        <begin position="34"/>
        <end position="73"/>
    </location>
</feature>